<dbReference type="SUPFAM" id="SSF53335">
    <property type="entry name" value="S-adenosyl-L-methionine-dependent methyltransferases"/>
    <property type="match status" value="1"/>
</dbReference>
<accession>A0ABP8JIF7</accession>
<keyword evidence="5" id="KW-0949">S-adenosyl-L-methionine</keyword>
<dbReference type="Pfam" id="PF12564">
    <property type="entry name" value="TypeIII_RM_meth"/>
    <property type="match status" value="1"/>
</dbReference>
<dbReference type="EC" id="2.1.1.72" evidence="2"/>
<name>A0ABP8JIF7_9BACT</name>
<dbReference type="InterPro" id="IPR002052">
    <property type="entry name" value="DNA_methylase_N6_adenine_CS"/>
</dbReference>
<keyword evidence="10" id="KW-1185">Reference proteome</keyword>
<comment type="caution">
    <text evidence="9">The sequence shown here is derived from an EMBL/GenBank/DDBJ whole genome shotgun (WGS) entry which is preliminary data.</text>
</comment>
<evidence type="ECO:0000259" key="7">
    <source>
        <dbReference type="Pfam" id="PF01555"/>
    </source>
</evidence>
<evidence type="ECO:0000256" key="2">
    <source>
        <dbReference type="ARBA" id="ARBA00011900"/>
    </source>
</evidence>
<dbReference type="RefSeq" id="WP_345227210.1">
    <property type="nucleotide sequence ID" value="NZ_BAABHA010000015.1"/>
</dbReference>
<dbReference type="PIRSF" id="PIRSF015855">
    <property type="entry name" value="TypeIII_Mtase_mKpnI"/>
    <property type="match status" value="1"/>
</dbReference>
<evidence type="ECO:0000256" key="3">
    <source>
        <dbReference type="ARBA" id="ARBA00022603"/>
    </source>
</evidence>
<evidence type="ECO:0000256" key="4">
    <source>
        <dbReference type="ARBA" id="ARBA00022679"/>
    </source>
</evidence>
<dbReference type="InterPro" id="IPR002295">
    <property type="entry name" value="N4/N6-MTase_EcoPI_Mod-like"/>
</dbReference>
<evidence type="ECO:0000259" key="8">
    <source>
        <dbReference type="Pfam" id="PF12564"/>
    </source>
</evidence>
<gene>
    <name evidence="9" type="ORF">GCM10023186_40710</name>
</gene>
<evidence type="ECO:0000313" key="10">
    <source>
        <dbReference type="Proteomes" id="UP001500454"/>
    </source>
</evidence>
<keyword evidence="3" id="KW-0489">Methyltransferase</keyword>
<evidence type="ECO:0000313" key="9">
    <source>
        <dbReference type="EMBL" id="GAA4391411.1"/>
    </source>
</evidence>
<organism evidence="9 10">
    <name type="scientific">Hymenobacter koreensis</name>
    <dbReference type="NCBI Taxonomy" id="1084523"/>
    <lineage>
        <taxon>Bacteria</taxon>
        <taxon>Pseudomonadati</taxon>
        <taxon>Bacteroidota</taxon>
        <taxon>Cytophagia</taxon>
        <taxon>Cytophagales</taxon>
        <taxon>Hymenobacteraceae</taxon>
        <taxon>Hymenobacter</taxon>
    </lineage>
</organism>
<comment type="similarity">
    <text evidence="1">Belongs to the N(4)/N(6)-methyltransferase family.</text>
</comment>
<dbReference type="PROSITE" id="PS00092">
    <property type="entry name" value="N6_MTASE"/>
    <property type="match status" value="1"/>
</dbReference>
<dbReference type="PRINTS" id="PR00506">
    <property type="entry name" value="D21N6MTFRASE"/>
</dbReference>
<dbReference type="InterPro" id="IPR002941">
    <property type="entry name" value="DNA_methylase_N4/N6"/>
</dbReference>
<feature type="domain" description="Type III restriction/modification enzyme methylation subunit" evidence="8">
    <location>
        <begin position="38"/>
        <end position="93"/>
    </location>
</feature>
<dbReference type="Gene3D" id="3.40.50.150">
    <property type="entry name" value="Vaccinia Virus protein VP39"/>
    <property type="match status" value="1"/>
</dbReference>
<dbReference type="EMBL" id="BAABHA010000015">
    <property type="protein sequence ID" value="GAA4391411.1"/>
    <property type="molecule type" value="Genomic_DNA"/>
</dbReference>
<evidence type="ECO:0000256" key="6">
    <source>
        <dbReference type="ARBA" id="ARBA00047942"/>
    </source>
</evidence>
<dbReference type="Pfam" id="PF01555">
    <property type="entry name" value="N6_N4_Mtase"/>
    <property type="match status" value="1"/>
</dbReference>
<comment type="catalytic activity">
    <reaction evidence="6">
        <text>a 2'-deoxyadenosine in DNA + S-adenosyl-L-methionine = an N(6)-methyl-2'-deoxyadenosine in DNA + S-adenosyl-L-homocysteine + H(+)</text>
        <dbReference type="Rhea" id="RHEA:15197"/>
        <dbReference type="Rhea" id="RHEA-COMP:12418"/>
        <dbReference type="Rhea" id="RHEA-COMP:12419"/>
        <dbReference type="ChEBI" id="CHEBI:15378"/>
        <dbReference type="ChEBI" id="CHEBI:57856"/>
        <dbReference type="ChEBI" id="CHEBI:59789"/>
        <dbReference type="ChEBI" id="CHEBI:90615"/>
        <dbReference type="ChEBI" id="CHEBI:90616"/>
        <dbReference type="EC" id="2.1.1.72"/>
    </reaction>
</comment>
<dbReference type="InterPro" id="IPR029063">
    <property type="entry name" value="SAM-dependent_MTases_sf"/>
</dbReference>
<reference evidence="10" key="1">
    <citation type="journal article" date="2019" name="Int. J. Syst. Evol. Microbiol.">
        <title>The Global Catalogue of Microorganisms (GCM) 10K type strain sequencing project: providing services to taxonomists for standard genome sequencing and annotation.</title>
        <authorList>
            <consortium name="The Broad Institute Genomics Platform"/>
            <consortium name="The Broad Institute Genome Sequencing Center for Infectious Disease"/>
            <person name="Wu L."/>
            <person name="Ma J."/>
        </authorList>
    </citation>
    <scope>NUCLEOTIDE SEQUENCE [LARGE SCALE GENOMIC DNA]</scope>
    <source>
        <strain evidence="10">JCM 17924</strain>
    </source>
</reference>
<dbReference type="Proteomes" id="UP001500454">
    <property type="component" value="Unassembled WGS sequence"/>
</dbReference>
<evidence type="ECO:0000256" key="5">
    <source>
        <dbReference type="ARBA" id="ARBA00022691"/>
    </source>
</evidence>
<feature type="domain" description="DNA methylase N-4/N-6" evidence="7">
    <location>
        <begin position="200"/>
        <end position="498"/>
    </location>
</feature>
<dbReference type="InterPro" id="IPR022221">
    <property type="entry name" value="TypeIII_RM_meth"/>
</dbReference>
<proteinExistence type="inferred from homology"/>
<sequence>MQNLQHDLIELLREHRPDFFANNRLNTDQVAEAAYRYDAGLLALLLGHAGLRGQFFQTVGEAEVFKLGEFENFLHNRTLLPQSYTAYRDRIGLRVARGRYLRESNDVVLAWPYKDCVLEGGQDKDDQKRDEVFYNETLAPDEITRLLAPKALTNFTRYDADGAHPLPADAAPDPTTENLVIKGNNLLALHSLLPRFRGQVKLIYIDPPYNTETDSFQYNDKFTHSTWLTFMRNRLEVAKALLHRSGSIFIQLDDNEAGYCKVLCDEIFGRPNFVANAIWEKADSPRMDAEYFSSRHDNTLIYARDIEQFELNQLRLEGEHPEHYDRTDAEGKRYYTKPLRAMGIADTRAARPTMYYALEAPDGTKVLPKKQDGVDGRWRWKKEKAATDKNRIEWVNGRNGWTPYYRIYASENSTRPPETIWTHTEVGSNRTAKAEIKAVLPEVEAFATPKPERLIQRILEIGTKPGDLVLDFFVGSGTTAAVAHKMGRRYIAIEQMDYINTVTVPRLQKVIAGEQGGVSKAQNWTGGGFIVRRTKGGQRQLCGPRRGRPGHCCLAGPVRRDGTARVFAH</sequence>
<keyword evidence="4" id="KW-0808">Transferase</keyword>
<evidence type="ECO:0000256" key="1">
    <source>
        <dbReference type="ARBA" id="ARBA00006594"/>
    </source>
</evidence>
<protein>
    <recommendedName>
        <fullName evidence="2">site-specific DNA-methyltransferase (adenine-specific)</fullName>
        <ecNumber evidence="2">2.1.1.72</ecNumber>
    </recommendedName>
</protein>